<keyword evidence="4" id="KW-1185">Reference proteome</keyword>
<keyword evidence="1" id="KW-0812">Transmembrane</keyword>
<feature type="transmembrane region" description="Helical" evidence="1">
    <location>
        <begin position="353"/>
        <end position="377"/>
    </location>
</feature>
<feature type="transmembrane region" description="Helical" evidence="1">
    <location>
        <begin position="234"/>
        <end position="256"/>
    </location>
</feature>
<keyword evidence="1" id="KW-0472">Membrane</keyword>
<dbReference type="Proteomes" id="UP000292927">
    <property type="component" value="Unassembled WGS sequence"/>
</dbReference>
<protein>
    <submittedName>
        <fullName evidence="3">Stage III sporulation protein AE</fullName>
    </submittedName>
</protein>
<feature type="transmembrane region" description="Helical" evidence="1">
    <location>
        <begin position="277"/>
        <end position="295"/>
    </location>
</feature>
<keyword evidence="2" id="KW-0732">Signal</keyword>
<feature type="transmembrane region" description="Helical" evidence="1">
    <location>
        <begin position="195"/>
        <end position="214"/>
    </location>
</feature>
<dbReference type="OrthoDB" id="1706761at2"/>
<name>A0A4Q7PJI3_9FIRM</name>
<organism evidence="3 4">
    <name type="scientific">Cuneatibacter caecimuris</name>
    <dbReference type="NCBI Taxonomy" id="1796618"/>
    <lineage>
        <taxon>Bacteria</taxon>
        <taxon>Bacillati</taxon>
        <taxon>Bacillota</taxon>
        <taxon>Clostridia</taxon>
        <taxon>Lachnospirales</taxon>
        <taxon>Lachnospiraceae</taxon>
        <taxon>Cuneatibacter</taxon>
    </lineage>
</organism>
<dbReference type="Pfam" id="PF09546">
    <property type="entry name" value="Spore_III_AE"/>
    <property type="match status" value="1"/>
</dbReference>
<feature type="transmembrane region" description="Helical" evidence="1">
    <location>
        <begin position="95"/>
        <end position="117"/>
    </location>
</feature>
<feature type="signal peptide" evidence="2">
    <location>
        <begin position="1"/>
        <end position="24"/>
    </location>
</feature>
<feature type="transmembrane region" description="Helical" evidence="1">
    <location>
        <begin position="124"/>
        <end position="143"/>
    </location>
</feature>
<evidence type="ECO:0000313" key="4">
    <source>
        <dbReference type="Proteomes" id="UP000292927"/>
    </source>
</evidence>
<dbReference type="InterPro" id="IPR014194">
    <property type="entry name" value="Spore_III_AE"/>
</dbReference>
<evidence type="ECO:0000313" key="3">
    <source>
        <dbReference type="EMBL" id="RZT00851.1"/>
    </source>
</evidence>
<reference evidence="3 4" key="1">
    <citation type="submission" date="2019-02" db="EMBL/GenBank/DDBJ databases">
        <title>Genomic Encyclopedia of Type Strains, Phase IV (KMG-IV): sequencing the most valuable type-strain genomes for metagenomic binning, comparative biology and taxonomic classification.</title>
        <authorList>
            <person name="Goeker M."/>
        </authorList>
    </citation>
    <scope>NUCLEOTIDE SEQUENCE [LARGE SCALE GENOMIC DNA]</scope>
    <source>
        <strain evidence="3 4">DSM 29486</strain>
    </source>
</reference>
<accession>A0A4Q7PJI3</accession>
<keyword evidence="1" id="KW-1133">Transmembrane helix</keyword>
<feature type="transmembrane region" description="Helical" evidence="1">
    <location>
        <begin position="163"/>
        <end position="183"/>
    </location>
</feature>
<feature type="transmembrane region" description="Helical" evidence="1">
    <location>
        <begin position="301"/>
        <end position="332"/>
    </location>
</feature>
<evidence type="ECO:0000256" key="2">
    <source>
        <dbReference type="SAM" id="SignalP"/>
    </source>
</evidence>
<feature type="chain" id="PRO_5038581313" evidence="2">
    <location>
        <begin position="25"/>
        <end position="381"/>
    </location>
</feature>
<dbReference type="RefSeq" id="WP_130434240.1">
    <property type="nucleotide sequence ID" value="NZ_SGXF01000002.1"/>
</dbReference>
<gene>
    <name evidence="3" type="ORF">EV209_1283</name>
</gene>
<dbReference type="AlphaFoldDB" id="A0A4Q7PJI3"/>
<evidence type="ECO:0000256" key="1">
    <source>
        <dbReference type="SAM" id="Phobius"/>
    </source>
</evidence>
<proteinExistence type="predicted"/>
<dbReference type="EMBL" id="SGXF01000002">
    <property type="protein sequence ID" value="RZT00851.1"/>
    <property type="molecule type" value="Genomic_DNA"/>
</dbReference>
<sequence length="381" mass="40297">MPGWKNFITAAVCCLIFLFCPGQAVWAEESGENDPLSGYSFEEVQQVLEDSLDGDAVSFRELVQQMISGETGGTGDIWKKIWDALFSELNANQKVLFQVLLIGTVGAVFTSFSAAFGKGGVSQAAFYVAYIMMMTVLMAGFYTASQIVKNLLQNLVTFMQALVPTYFMAVAMTGQTVTSAAYYQITAVGISLVEWALLYFGLPAVRIYMVFGLAGQLAGEDGLSKLTELLKSALSWGMKTIAGAMFGLQIIQSILLPGIDSVKSGTVMKAIRAIPGIGNSVESVSSMVLGTGVLIKNGIGAAALVILLLISAVPVVKLLVLTLSYHLAAALVQPISDSRMTECISVAASAMGLLLKIVLTAVLLFFLTIAIVCVTTGGKVG</sequence>
<comment type="caution">
    <text evidence="3">The sequence shown here is derived from an EMBL/GenBank/DDBJ whole genome shotgun (WGS) entry which is preliminary data.</text>
</comment>